<dbReference type="HOGENOM" id="CLU_017518_3_0_11"/>
<feature type="transmembrane region" description="Helical" evidence="6">
    <location>
        <begin position="78"/>
        <end position="95"/>
    </location>
</feature>
<feature type="transmembrane region" description="Helical" evidence="6">
    <location>
        <begin position="355"/>
        <end position="377"/>
    </location>
</feature>
<dbReference type="Pfam" id="PF11700">
    <property type="entry name" value="ATG22"/>
    <property type="match status" value="1"/>
</dbReference>
<name>E1QVU5_OLSUV</name>
<reference evidence="8 9" key="1">
    <citation type="journal article" date="2010" name="Stand. Genomic Sci.">
        <title>Complete genome sequence of Olsenella uli type strain (VPI D76D-27C).</title>
        <authorList>
            <person name="Goker M."/>
            <person name="Held B."/>
            <person name="Lucas S."/>
            <person name="Nolan M."/>
            <person name="Yasawong M."/>
            <person name="Glavina Del Rio T."/>
            <person name="Tice H."/>
            <person name="Cheng J.F."/>
            <person name="Bruce D."/>
            <person name="Detter J.C."/>
            <person name="Tapia R."/>
            <person name="Han C."/>
            <person name="Goodwin L."/>
            <person name="Pitluck S."/>
            <person name="Liolios K."/>
            <person name="Ivanova N."/>
            <person name="Mavromatis K."/>
            <person name="Mikhailova N."/>
            <person name="Pati A."/>
            <person name="Chen A."/>
            <person name="Palaniappan K."/>
            <person name="Land M."/>
            <person name="Hauser L."/>
            <person name="Chang Y.J."/>
            <person name="Jeffries C.D."/>
            <person name="Rohde M."/>
            <person name="Sikorski J."/>
            <person name="Pukall R."/>
            <person name="Woyke T."/>
            <person name="Bristow J."/>
            <person name="Eisen J.A."/>
            <person name="Markowitz V."/>
            <person name="Hugenholtz P."/>
            <person name="Kyrpides N.C."/>
            <person name="Klenk H.P."/>
            <person name="Lapidus A."/>
        </authorList>
    </citation>
    <scope>NUCLEOTIDE SEQUENCE [LARGE SCALE GENOMIC DNA]</scope>
    <source>
        <strain evidence="9">ATCC 49627 / DSM 7084 / CIP 109912 / JCM 12494 / NCIMB 702895 / VPI D76D-27C</strain>
    </source>
</reference>
<dbReference type="Gene3D" id="1.20.1250.20">
    <property type="entry name" value="MFS general substrate transporter like domains"/>
    <property type="match status" value="1"/>
</dbReference>
<evidence type="ECO:0000256" key="4">
    <source>
        <dbReference type="ARBA" id="ARBA00022989"/>
    </source>
</evidence>
<evidence type="ECO:0000256" key="3">
    <source>
        <dbReference type="ARBA" id="ARBA00022692"/>
    </source>
</evidence>
<feature type="transmembrane region" description="Helical" evidence="6">
    <location>
        <begin position="262"/>
        <end position="281"/>
    </location>
</feature>
<feature type="transmembrane region" description="Helical" evidence="6">
    <location>
        <begin position="383"/>
        <end position="400"/>
    </location>
</feature>
<feature type="transmembrane region" description="Helical" evidence="6">
    <location>
        <begin position="141"/>
        <end position="161"/>
    </location>
</feature>
<gene>
    <name evidence="8" type="ordered locus">Olsu_1138</name>
</gene>
<dbReference type="PANTHER" id="PTHR23519">
    <property type="entry name" value="AUTOPHAGY-RELATED PROTEIN 22"/>
    <property type="match status" value="1"/>
</dbReference>
<feature type="transmembrane region" description="Helical" evidence="6">
    <location>
        <begin position="47"/>
        <end position="66"/>
    </location>
</feature>
<feature type="transmembrane region" description="Helical" evidence="6">
    <location>
        <begin position="231"/>
        <end position="250"/>
    </location>
</feature>
<dbReference type="AlphaFoldDB" id="E1QVU5"/>
<keyword evidence="4 6" id="KW-1133">Transmembrane helix</keyword>
<proteinExistence type="predicted"/>
<evidence type="ECO:0000313" key="8">
    <source>
        <dbReference type="EMBL" id="ADK68248.1"/>
    </source>
</evidence>
<dbReference type="InterPro" id="IPR024671">
    <property type="entry name" value="Atg22-like"/>
</dbReference>
<feature type="domain" description="Major facilitator superfamily (MFS) profile" evidence="7">
    <location>
        <begin position="227"/>
        <end position="416"/>
    </location>
</feature>
<dbReference type="InterPro" id="IPR036259">
    <property type="entry name" value="MFS_trans_sf"/>
</dbReference>
<feature type="transmembrane region" description="Helical" evidence="6">
    <location>
        <begin position="173"/>
        <end position="192"/>
    </location>
</feature>
<feature type="transmembrane region" description="Helical" evidence="6">
    <location>
        <begin position="101"/>
        <end position="120"/>
    </location>
</feature>
<evidence type="ECO:0000256" key="2">
    <source>
        <dbReference type="ARBA" id="ARBA00022448"/>
    </source>
</evidence>
<dbReference type="InterPro" id="IPR020846">
    <property type="entry name" value="MFS_dom"/>
</dbReference>
<feature type="transmembrane region" description="Helical" evidence="6">
    <location>
        <begin position="318"/>
        <end position="335"/>
    </location>
</feature>
<comment type="subcellular location">
    <subcellularLocation>
        <location evidence="1">Cell membrane</location>
        <topology evidence="1">Multi-pass membrane protein</topology>
    </subcellularLocation>
</comment>
<sequence>MARTSLTKVEKSWIMYDVGNSALVLLATSVIPIYFKSLADGPALVAWSYGETIASLVIALLMPVLGSIADMQGMKKKFVVGTVATGVVATVAMGLPASAMAFLVIYVVSSVMLNSSIVFYDALLVDATTDERMDEVSSQGYAWGYIGSVVPFIACLAVVLMHERLGLTLQAAMQISFAITAAWWVAFTIPLLRNVEQTHFKPLEDHALSKAITGVGATLVRIWRDETLRNYLIAYFFYIDGVHTIIKLSTSYGSDLGIEGTQLVLALLVTQFVAFPSAIAYGKLGTRLGTKRMLLVGIAGYTFITCFAAFFLRSAAEFWFLAIMVGLFQGGIQALSRSEFGKLCPKEHANEYFGFFDIFGKYAAIMGTFIVGTMTALTGNGSLGVFSIVILFVVGFVMMLKVPERRAATAGAGGAE</sequence>
<dbReference type="PROSITE" id="PS50850">
    <property type="entry name" value="MFS"/>
    <property type="match status" value="1"/>
</dbReference>
<dbReference type="GO" id="GO:0005886">
    <property type="term" value="C:plasma membrane"/>
    <property type="evidence" value="ECO:0007669"/>
    <property type="project" value="UniProtKB-SubCell"/>
</dbReference>
<dbReference type="GO" id="GO:0022857">
    <property type="term" value="F:transmembrane transporter activity"/>
    <property type="evidence" value="ECO:0007669"/>
    <property type="project" value="InterPro"/>
</dbReference>
<evidence type="ECO:0000256" key="6">
    <source>
        <dbReference type="SAM" id="Phobius"/>
    </source>
</evidence>
<dbReference type="PATRIC" id="fig|633147.7.peg.404"/>
<protein>
    <submittedName>
        <fullName evidence="8">Major facilitator superfamily MFS_1</fullName>
    </submittedName>
</protein>
<evidence type="ECO:0000256" key="5">
    <source>
        <dbReference type="ARBA" id="ARBA00023136"/>
    </source>
</evidence>
<feature type="transmembrane region" description="Helical" evidence="6">
    <location>
        <begin position="293"/>
        <end position="312"/>
    </location>
</feature>
<dbReference type="EMBL" id="CP002106">
    <property type="protein sequence ID" value="ADK68248.1"/>
    <property type="molecule type" value="Genomic_DNA"/>
</dbReference>
<evidence type="ECO:0000313" key="9">
    <source>
        <dbReference type="Proteomes" id="UP000000333"/>
    </source>
</evidence>
<dbReference type="Proteomes" id="UP000000333">
    <property type="component" value="Chromosome"/>
</dbReference>
<dbReference type="GeneID" id="78512560"/>
<evidence type="ECO:0000259" key="7">
    <source>
        <dbReference type="PROSITE" id="PS50850"/>
    </source>
</evidence>
<keyword evidence="3 6" id="KW-0812">Transmembrane</keyword>
<dbReference type="OrthoDB" id="9768783at2"/>
<keyword evidence="9" id="KW-1185">Reference proteome</keyword>
<organism evidence="8 9">
    <name type="scientific">Olsenella uli (strain ATCC 49627 / DSM 7084 / CCUG 31166 / CIP 109912 / JCM 12494 / LMG 11480 / NCIMB 702895 / VPI D76D-27C)</name>
    <name type="common">Lactobacillus uli</name>
    <dbReference type="NCBI Taxonomy" id="633147"/>
    <lineage>
        <taxon>Bacteria</taxon>
        <taxon>Bacillati</taxon>
        <taxon>Actinomycetota</taxon>
        <taxon>Coriobacteriia</taxon>
        <taxon>Coriobacteriales</taxon>
        <taxon>Atopobiaceae</taxon>
        <taxon>Olsenella</taxon>
    </lineage>
</organism>
<dbReference type="SUPFAM" id="SSF103473">
    <property type="entry name" value="MFS general substrate transporter"/>
    <property type="match status" value="1"/>
</dbReference>
<dbReference type="STRING" id="633147.Olsu_1138"/>
<keyword evidence="5 6" id="KW-0472">Membrane</keyword>
<dbReference type="InterPro" id="IPR050495">
    <property type="entry name" value="ATG22/LtaA_families"/>
</dbReference>
<accession>E1QVU5</accession>
<dbReference type="PANTHER" id="PTHR23519:SF1">
    <property type="entry name" value="AUTOPHAGY-RELATED PROTEIN 22"/>
    <property type="match status" value="1"/>
</dbReference>
<dbReference type="eggNOG" id="COG2270">
    <property type="taxonomic scope" value="Bacteria"/>
</dbReference>
<dbReference type="RefSeq" id="WP_013252000.1">
    <property type="nucleotide sequence ID" value="NC_014363.1"/>
</dbReference>
<keyword evidence="2" id="KW-0813">Transport</keyword>
<dbReference type="KEGG" id="ols:Olsu_1138"/>
<evidence type="ECO:0000256" key="1">
    <source>
        <dbReference type="ARBA" id="ARBA00004651"/>
    </source>
</evidence>
<feature type="transmembrane region" description="Helical" evidence="6">
    <location>
        <begin position="12"/>
        <end position="35"/>
    </location>
</feature>